<dbReference type="Proteomes" id="UP000095767">
    <property type="component" value="Unassembled WGS sequence"/>
</dbReference>
<evidence type="ECO:0000313" key="2">
    <source>
        <dbReference type="EMBL" id="OEL22649.1"/>
    </source>
</evidence>
<accession>A0A1E5VBX4</accession>
<evidence type="ECO:0000256" key="1">
    <source>
        <dbReference type="SAM" id="MobiDB-lite"/>
    </source>
</evidence>
<protein>
    <submittedName>
        <fullName evidence="2">Uncharacterized protein</fullName>
    </submittedName>
</protein>
<feature type="compositionally biased region" description="Low complexity" evidence="1">
    <location>
        <begin position="41"/>
        <end position="57"/>
    </location>
</feature>
<organism evidence="2 3">
    <name type="scientific">Dichanthelium oligosanthes</name>
    <dbReference type="NCBI Taxonomy" id="888268"/>
    <lineage>
        <taxon>Eukaryota</taxon>
        <taxon>Viridiplantae</taxon>
        <taxon>Streptophyta</taxon>
        <taxon>Embryophyta</taxon>
        <taxon>Tracheophyta</taxon>
        <taxon>Spermatophyta</taxon>
        <taxon>Magnoliopsida</taxon>
        <taxon>Liliopsida</taxon>
        <taxon>Poales</taxon>
        <taxon>Poaceae</taxon>
        <taxon>PACMAD clade</taxon>
        <taxon>Panicoideae</taxon>
        <taxon>Panicodae</taxon>
        <taxon>Paniceae</taxon>
        <taxon>Dichantheliinae</taxon>
        <taxon>Dichanthelium</taxon>
    </lineage>
</organism>
<dbReference type="OrthoDB" id="689767at2759"/>
<dbReference type="AlphaFoldDB" id="A0A1E5VBX4"/>
<evidence type="ECO:0000313" key="3">
    <source>
        <dbReference type="Proteomes" id="UP000095767"/>
    </source>
</evidence>
<dbReference type="EMBL" id="LWDX02044753">
    <property type="protein sequence ID" value="OEL22649.1"/>
    <property type="molecule type" value="Genomic_DNA"/>
</dbReference>
<reference evidence="2 3" key="1">
    <citation type="submission" date="2016-09" db="EMBL/GenBank/DDBJ databases">
        <title>The draft genome of Dichanthelium oligosanthes: A C3 panicoid grass species.</title>
        <authorList>
            <person name="Studer A.J."/>
            <person name="Schnable J.C."/>
            <person name="Brutnell T.P."/>
        </authorList>
    </citation>
    <scope>NUCLEOTIDE SEQUENCE [LARGE SCALE GENOMIC DNA]</scope>
    <source>
        <strain evidence="3">cv. Kellogg 1175</strain>
        <tissue evidence="2">Leaf</tissue>
    </source>
</reference>
<name>A0A1E5VBX4_9POAL</name>
<keyword evidence="3" id="KW-1185">Reference proteome</keyword>
<proteinExistence type="predicted"/>
<gene>
    <name evidence="2" type="ORF">BAE44_0016332</name>
</gene>
<sequence length="75" mass="7688">MERSYSAHVRMAPVLNVVPVCSVRGSRKSVSVFGIDRLFSPSTATSSSSASTAANAAKKSRAAKKDVTAAGSASQ</sequence>
<comment type="caution">
    <text evidence="2">The sequence shown here is derived from an EMBL/GenBank/DDBJ whole genome shotgun (WGS) entry which is preliminary data.</text>
</comment>
<feature type="region of interest" description="Disordered" evidence="1">
    <location>
        <begin position="41"/>
        <end position="75"/>
    </location>
</feature>